<accession>A0A511KKU8</accession>
<dbReference type="EMBL" id="BJWK01000013">
    <property type="protein sequence ID" value="GEM10998.1"/>
    <property type="molecule type" value="Genomic_DNA"/>
</dbReference>
<protein>
    <submittedName>
        <fullName evidence="1">Uncharacterized protein</fullName>
    </submittedName>
</protein>
<dbReference type="Gene3D" id="3.40.50.11350">
    <property type="match status" value="1"/>
</dbReference>
<evidence type="ECO:0000313" key="2">
    <source>
        <dbReference type="Proteomes" id="UP000321518"/>
    </source>
</evidence>
<evidence type="ECO:0000313" key="1">
    <source>
        <dbReference type="EMBL" id="GEM10998.1"/>
    </source>
</evidence>
<sequence length="420" mass="47127">MEARYEEMLAGVVAEPVGSPDRWSEYLVQGEQYLVTNFFGGQTNQLFHKLYALYAARELGAVALLPSFVAIHFSGHTYRPVDTIYDMPRFYDLAGVRAFPLRRISVDVGEGIAGRELLRIPCWTFTAYAKPDATWLPPPAASLSEYGIHLDYSWPDPDAISTPAGQPVALDEVLTFLSNRTHQTSWIEQNRVRRLPDNPPHTLPIFDAANIPPVALDNPVQCVDALFYVRSDWSRMWDQIGQHLHFEAGVQQAAEEYLRILLDVPEGQDFPPYISVHVRGTDFRIVHGSIPSPTFVDKVAEVRQLLAKRSAAVESNATRAGTRRQSSKLAPEEEYPVVFTTDEQPTSAIWRELESRGWKGVDHTRFNTTQRFDPWYPSLIDAAILAGAQGMVGTALSTYSFVSGERVKSWQGGVYLEAKL</sequence>
<proteinExistence type="predicted"/>
<dbReference type="OrthoDB" id="423313at2759"/>
<reference evidence="1 2" key="1">
    <citation type="submission" date="2019-07" db="EMBL/GenBank/DDBJ databases">
        <title>Rhodotorula toruloides NBRC10032 genome sequencing.</title>
        <authorList>
            <person name="Shida Y."/>
            <person name="Takaku H."/>
            <person name="Ogasawara W."/>
            <person name="Mori K."/>
        </authorList>
    </citation>
    <scope>NUCLEOTIDE SEQUENCE [LARGE SCALE GENOMIC DNA]</scope>
    <source>
        <strain evidence="1 2">NBRC10032</strain>
    </source>
</reference>
<dbReference type="CDD" id="cd11296">
    <property type="entry name" value="O-FucT_like"/>
    <property type="match status" value="1"/>
</dbReference>
<organism evidence="1 2">
    <name type="scientific">Rhodotorula toruloides</name>
    <name type="common">Yeast</name>
    <name type="synonym">Rhodosporidium toruloides</name>
    <dbReference type="NCBI Taxonomy" id="5286"/>
    <lineage>
        <taxon>Eukaryota</taxon>
        <taxon>Fungi</taxon>
        <taxon>Dikarya</taxon>
        <taxon>Basidiomycota</taxon>
        <taxon>Pucciniomycotina</taxon>
        <taxon>Microbotryomycetes</taxon>
        <taxon>Sporidiobolales</taxon>
        <taxon>Sporidiobolaceae</taxon>
        <taxon>Rhodotorula</taxon>
    </lineage>
</organism>
<name>A0A511KKU8_RHOTO</name>
<dbReference type="Proteomes" id="UP000321518">
    <property type="component" value="Unassembled WGS sequence"/>
</dbReference>
<dbReference type="AlphaFoldDB" id="A0A511KKU8"/>
<gene>
    <name evidence="1" type="ORF">Rt10032_c13g5015</name>
</gene>
<comment type="caution">
    <text evidence="1">The sequence shown here is derived from an EMBL/GenBank/DDBJ whole genome shotgun (WGS) entry which is preliminary data.</text>
</comment>